<sequence>MAYQQANWITMHGITFEASAAIALRKLDPAARQIVMVNLARLRLRILKTPLNASTPDVVVLEHVQIRDLRVWYVRNETDMLVKRFERTILRYPLDTVHLLHRAEFPIEPLAPGASTTYGASGELEPYDHETPLLAESPPVAFLLTLRNSRLQVALDTRADSALAWQADWTAPHWPHAGNALMLEARLMLDLRLQHDTSIRGAFRIWQREDHGNDLPQPLPAPARQTKTYVTRPTARRARPHDLTDRVAAGDYSHLAQVSAMMQAIELLSQGRTDGWALCLDALKAAGDDVYYALSLDVTLRRSTLRRRWQGKVDIEW</sequence>
<dbReference type="EMBL" id="CP000147">
    <property type="protein sequence ID" value="AGY32504.1"/>
    <property type="molecule type" value="Genomic_DNA"/>
</dbReference>
<evidence type="ECO:0000313" key="1">
    <source>
        <dbReference type="EMBL" id="AGY32504.1"/>
    </source>
</evidence>
<name>U5NRL5_CERS4</name>
<dbReference type="GeneID" id="97259148"/>
<dbReference type="OrthoDB" id="9992866at2"/>
<reference evidence="2" key="1">
    <citation type="submission" date="2005-09" db="EMBL/GenBank/DDBJ databases">
        <title>Complete sequence of plasmid D of Rhodobacter sphaeroides 2.4.1.</title>
        <authorList>
            <person name="Copeland A."/>
            <person name="Lucas S."/>
            <person name="Lapidus A."/>
            <person name="Barry K."/>
            <person name="Detter J.C."/>
            <person name="Glavina T."/>
            <person name="Hammon N."/>
            <person name="Israni S."/>
            <person name="Pitluck S."/>
            <person name="Richardson P."/>
            <person name="Mackenzie C."/>
            <person name="Choudhary M."/>
            <person name="Larimer F."/>
            <person name="Hauser L.J."/>
            <person name="Land M."/>
            <person name="Donohue T.J."/>
            <person name="Kaplan S."/>
        </authorList>
    </citation>
    <scope>NUCLEOTIDE SEQUENCE [LARGE SCALE GENOMIC DNA]</scope>
    <source>
        <strain evidence="2">ATCC 17023 / DSM 158 / JCM 6121 / CCUG 31486 / LMG 2827 / NBRC 12203 / NCIMB 8253 / ATH 2.4.1.</strain>
        <plasmid evidence="2">pRS241d</plasmid>
    </source>
</reference>
<accession>U5NRL5</accession>
<dbReference type="AlphaFoldDB" id="U5NRL5"/>
<keyword evidence="1" id="KW-0614">Plasmid</keyword>
<dbReference type="RefSeq" id="WP_023003463.1">
    <property type="nucleotide sequence ID" value="NC_007490.2"/>
</dbReference>
<dbReference type="Proteomes" id="UP000002703">
    <property type="component" value="Plasmid D"/>
</dbReference>
<dbReference type="KEGG" id="rsp:RSP_7680"/>
<geneLocation type="plasmid" evidence="2">
    <name>pRS241d</name>
</geneLocation>
<protein>
    <submittedName>
        <fullName evidence="1">Uncharacterized protein</fullName>
    </submittedName>
</protein>
<keyword evidence="2" id="KW-1185">Reference proteome</keyword>
<gene>
    <name evidence="1" type="ORF">RSP_7680</name>
</gene>
<proteinExistence type="predicted"/>
<organism evidence="1 2">
    <name type="scientific">Cereibacter sphaeroides (strain ATCC 17023 / DSM 158 / JCM 6121 / CCUG 31486 / LMG 2827 / NBRC 12203 / NCIMB 8253 / ATH 2.4.1.)</name>
    <name type="common">Rhodobacter sphaeroides</name>
    <dbReference type="NCBI Taxonomy" id="272943"/>
    <lineage>
        <taxon>Bacteria</taxon>
        <taxon>Pseudomonadati</taxon>
        <taxon>Pseudomonadota</taxon>
        <taxon>Alphaproteobacteria</taxon>
        <taxon>Rhodobacterales</taxon>
        <taxon>Paracoccaceae</taxon>
        <taxon>Cereibacter</taxon>
    </lineage>
</organism>
<evidence type="ECO:0000313" key="2">
    <source>
        <dbReference type="Proteomes" id="UP000002703"/>
    </source>
</evidence>
<dbReference type="EnsemblBacteria" id="AGY32504">
    <property type="protein sequence ID" value="AGY32504"/>
    <property type="gene ID" value="RSP_7680"/>
</dbReference>